<comment type="subcellular location">
    <subcellularLocation>
        <location evidence="1 8">Cell membrane</location>
        <topology evidence="1 8">Multi-pass membrane protein</topology>
    </subcellularLocation>
</comment>
<evidence type="ECO:0000256" key="7">
    <source>
        <dbReference type="ARBA" id="ARBA00023136"/>
    </source>
</evidence>
<evidence type="ECO:0000256" key="4">
    <source>
        <dbReference type="ARBA" id="ARBA00022475"/>
    </source>
</evidence>
<dbReference type="eggNOG" id="COG0581">
    <property type="taxonomic scope" value="Bacteria"/>
</dbReference>
<name>A0A081BGU4_9LACO</name>
<dbReference type="InterPro" id="IPR035906">
    <property type="entry name" value="MetI-like_sf"/>
</dbReference>
<comment type="similarity">
    <text evidence="2 8">Belongs to the binding-protein-dependent transport system permease family. CysTW subfamily.</text>
</comment>
<keyword evidence="11" id="KW-1185">Reference proteome</keyword>
<sequence length="295" mass="31592">MNAKRTDKLATGLLYTLAGIVVLILVFLLGYIILRGLPQLNWRFLTTPSRAFTAGGGIGIQLFNSLYLLILTMMISMPIALGASIYLNEYAKPGKITNTVRTMIEILSSLPSVVVGLFGFLLFVVQFGLSFSILSGALALTVFNLPLLTRSIEDALKSISNDQRNGGLALGLSKWETVTKIILPAAVPSIVSGLILSAGRVFGEAAALIYTAGQSAPALNFADWNPFNIDSPLNPMRPAETLAVHIWKINSEGIMPDSSAVSAGSAAVLIIVVLIFNLLARWLGRLLFKRLTSGS</sequence>
<feature type="transmembrane region" description="Helical" evidence="8">
    <location>
        <begin position="12"/>
        <end position="34"/>
    </location>
</feature>
<gene>
    <name evidence="10" type="primary">pstA</name>
    <name evidence="10" type="ORF">LOSG293_040080</name>
</gene>
<dbReference type="STRING" id="1291743.LOSG293_040080"/>
<evidence type="ECO:0000313" key="11">
    <source>
        <dbReference type="Proteomes" id="UP000028700"/>
    </source>
</evidence>
<dbReference type="RefSeq" id="WP_034526325.1">
    <property type="nucleotide sequence ID" value="NZ_BBAZ01000004.1"/>
</dbReference>
<organism evidence="10 11">
    <name type="scientific">Secundilactobacillus oryzae JCM 18671</name>
    <dbReference type="NCBI Taxonomy" id="1291743"/>
    <lineage>
        <taxon>Bacteria</taxon>
        <taxon>Bacillati</taxon>
        <taxon>Bacillota</taxon>
        <taxon>Bacilli</taxon>
        <taxon>Lactobacillales</taxon>
        <taxon>Lactobacillaceae</taxon>
        <taxon>Secundilactobacillus</taxon>
    </lineage>
</organism>
<comment type="caution">
    <text evidence="8">Lacks conserved residue(s) required for the propagation of feature annotation.</text>
</comment>
<protein>
    <recommendedName>
        <fullName evidence="8">Phosphate transport system permease protein PstA</fullName>
    </recommendedName>
</protein>
<feature type="transmembrane region" description="Helical" evidence="8">
    <location>
        <begin position="181"/>
        <end position="202"/>
    </location>
</feature>
<comment type="caution">
    <text evidence="10">The sequence shown here is derived from an EMBL/GenBank/DDBJ whole genome shotgun (WGS) entry which is preliminary data.</text>
</comment>
<dbReference type="EMBL" id="BBJM01000004">
    <property type="protein sequence ID" value="GAK47262.1"/>
    <property type="molecule type" value="Genomic_DNA"/>
</dbReference>
<keyword evidence="4 8" id="KW-1003">Cell membrane</keyword>
<dbReference type="GO" id="GO:0005886">
    <property type="term" value="C:plasma membrane"/>
    <property type="evidence" value="ECO:0007669"/>
    <property type="project" value="UniProtKB-SubCell"/>
</dbReference>
<dbReference type="AlphaFoldDB" id="A0A081BGU4"/>
<dbReference type="InterPro" id="IPR000515">
    <property type="entry name" value="MetI-like"/>
</dbReference>
<dbReference type="Proteomes" id="UP000028700">
    <property type="component" value="Unassembled WGS sequence"/>
</dbReference>
<dbReference type="OrthoDB" id="9807065at2"/>
<evidence type="ECO:0000259" key="9">
    <source>
        <dbReference type="PROSITE" id="PS50928"/>
    </source>
</evidence>
<keyword evidence="6 8" id="KW-1133">Transmembrane helix</keyword>
<dbReference type="NCBIfam" id="TIGR00974">
    <property type="entry name" value="3a0107s02c"/>
    <property type="match status" value="1"/>
</dbReference>
<feature type="domain" description="ABC transmembrane type-1" evidence="9">
    <location>
        <begin position="62"/>
        <end position="280"/>
    </location>
</feature>
<feature type="transmembrane region" description="Helical" evidence="8">
    <location>
        <begin position="107"/>
        <end position="125"/>
    </location>
</feature>
<keyword evidence="7 8" id="KW-0472">Membrane</keyword>
<feature type="transmembrane region" description="Helical" evidence="8">
    <location>
        <begin position="260"/>
        <end position="280"/>
    </location>
</feature>
<evidence type="ECO:0000256" key="2">
    <source>
        <dbReference type="ARBA" id="ARBA00007069"/>
    </source>
</evidence>
<accession>A0A081BGU4</accession>
<dbReference type="GO" id="GO:0005315">
    <property type="term" value="F:phosphate transmembrane transporter activity"/>
    <property type="evidence" value="ECO:0007669"/>
    <property type="project" value="InterPro"/>
</dbReference>
<evidence type="ECO:0000256" key="3">
    <source>
        <dbReference type="ARBA" id="ARBA00022448"/>
    </source>
</evidence>
<evidence type="ECO:0000313" key="10">
    <source>
        <dbReference type="EMBL" id="GAK47262.1"/>
    </source>
</evidence>
<reference evidence="10" key="1">
    <citation type="journal article" date="2014" name="Genome Announc.">
        <title>Draft Genome Sequence of Lactobacillus oryzae Strain SG293T.</title>
        <authorList>
            <person name="Tanizawa Y."/>
            <person name="Fujisawa T."/>
            <person name="Mochizuki T."/>
            <person name="Kaminuma E."/>
            <person name="Nakamura Y."/>
            <person name="Tohno M."/>
        </authorList>
    </citation>
    <scope>NUCLEOTIDE SEQUENCE [LARGE SCALE GENOMIC DNA]</scope>
    <source>
        <strain evidence="10">SG293</strain>
    </source>
</reference>
<feature type="transmembrane region" description="Helical" evidence="8">
    <location>
        <begin position="66"/>
        <end position="87"/>
    </location>
</feature>
<dbReference type="CDD" id="cd06261">
    <property type="entry name" value="TM_PBP2"/>
    <property type="match status" value="1"/>
</dbReference>
<proteinExistence type="inferred from homology"/>
<dbReference type="PROSITE" id="PS50928">
    <property type="entry name" value="ABC_TM1"/>
    <property type="match status" value="1"/>
</dbReference>
<dbReference type="Pfam" id="PF00528">
    <property type="entry name" value="BPD_transp_1"/>
    <property type="match status" value="1"/>
</dbReference>
<dbReference type="InterPro" id="IPR005672">
    <property type="entry name" value="Phosphate_PstA"/>
</dbReference>
<evidence type="ECO:0000256" key="8">
    <source>
        <dbReference type="RuleBase" id="RU363043"/>
    </source>
</evidence>
<dbReference type="PANTHER" id="PTHR43470:SF4">
    <property type="entry name" value="ABC TRANSPORTER PERMEASE PROTEIN YQGI-RELATED"/>
    <property type="match status" value="1"/>
</dbReference>
<dbReference type="SUPFAM" id="SSF161098">
    <property type="entry name" value="MetI-like"/>
    <property type="match status" value="1"/>
</dbReference>
<evidence type="ECO:0000256" key="5">
    <source>
        <dbReference type="ARBA" id="ARBA00022692"/>
    </source>
</evidence>
<keyword evidence="5 8" id="KW-0812">Transmembrane</keyword>
<dbReference type="PANTHER" id="PTHR43470">
    <property type="entry name" value="PHOSPHATE TRANSPORT SYSTEM PERMEASE PROTEIN PSTA-RELATED"/>
    <property type="match status" value="1"/>
</dbReference>
<evidence type="ECO:0000256" key="6">
    <source>
        <dbReference type="ARBA" id="ARBA00022989"/>
    </source>
</evidence>
<dbReference type="Gene3D" id="1.10.3720.10">
    <property type="entry name" value="MetI-like"/>
    <property type="match status" value="1"/>
</dbReference>
<evidence type="ECO:0000256" key="1">
    <source>
        <dbReference type="ARBA" id="ARBA00004651"/>
    </source>
</evidence>
<keyword evidence="3" id="KW-0813">Transport</keyword>
<dbReference type="GO" id="GO:0035435">
    <property type="term" value="P:phosphate ion transmembrane transport"/>
    <property type="evidence" value="ECO:0007669"/>
    <property type="project" value="InterPro"/>
</dbReference>